<protein>
    <submittedName>
        <fullName evidence="1">Uncharacterized protein</fullName>
    </submittedName>
</protein>
<dbReference type="EMBL" id="MG962366">
    <property type="protein sequence ID" value="AVO25078.1"/>
    <property type="molecule type" value="Genomic_DNA"/>
</dbReference>
<proteinExistence type="predicted"/>
<name>A0A2P1JXM1_9CAUD</name>
<dbReference type="KEGG" id="vg:64766401"/>
<evidence type="ECO:0000313" key="1">
    <source>
        <dbReference type="EMBL" id="AVO25078.1"/>
    </source>
</evidence>
<dbReference type="RefSeq" id="YP_010059170.1">
    <property type="nucleotide sequence ID" value="NC_054724.1"/>
</dbReference>
<dbReference type="Proteomes" id="UP000241290">
    <property type="component" value="Genome"/>
</dbReference>
<organism evidence="1 2">
    <name type="scientific">Rhodococcus phage Finch</name>
    <dbReference type="NCBI Taxonomy" id="2094144"/>
    <lineage>
        <taxon>Viruses</taxon>
        <taxon>Duplodnaviria</taxon>
        <taxon>Heunggongvirae</taxon>
        <taxon>Uroviricota</taxon>
        <taxon>Caudoviricetes</taxon>
        <taxon>Finchvirus</taxon>
        <taxon>Finchvirus finch</taxon>
    </lineage>
</organism>
<reference evidence="2" key="1">
    <citation type="submission" date="2018-02" db="EMBL/GenBank/DDBJ databases">
        <authorList>
            <person name="Cohen D.B."/>
            <person name="Kent A.D."/>
        </authorList>
    </citation>
    <scope>NUCLEOTIDE SEQUENCE [LARGE SCALE GENOMIC DNA]</scope>
</reference>
<evidence type="ECO:0000313" key="2">
    <source>
        <dbReference type="Proteomes" id="UP000241290"/>
    </source>
</evidence>
<keyword evidence="2" id="KW-1185">Reference proteome</keyword>
<dbReference type="GeneID" id="64766401"/>
<gene>
    <name evidence="1" type="primary">148</name>
    <name evidence="1" type="ORF">SEA_FINCH_148</name>
</gene>
<sequence>MDDHTHDPLTCQVCIEQVQAGILLAQQRDYEEYMMERIPDYAKWMSIQQNGFTTLMEYGFIPVYERNRRA</sequence>
<accession>A0A2P1JXM1</accession>